<evidence type="ECO:0000313" key="2">
    <source>
        <dbReference type="EMBL" id="ORZ12305.1"/>
    </source>
</evidence>
<sequence length="74" mass="9011">MWIDTFLYTFLLDSHSPHLSSIDNNYKPPFYFWLFDIVHRNLPFSKTYSLGIPPLYFSFRSGFLMLYSLSYFFF</sequence>
<dbReference type="EMBL" id="MCGE01000019">
    <property type="protein sequence ID" value="ORZ12305.1"/>
    <property type="molecule type" value="Genomic_DNA"/>
</dbReference>
<dbReference type="Proteomes" id="UP000193560">
    <property type="component" value="Unassembled WGS sequence"/>
</dbReference>
<proteinExistence type="predicted"/>
<name>A0A1X2I9L1_9FUNG</name>
<keyword evidence="3" id="KW-1185">Reference proteome</keyword>
<accession>A0A1X2I9L1</accession>
<feature type="transmembrane region" description="Helical" evidence="1">
    <location>
        <begin position="55"/>
        <end position="73"/>
    </location>
</feature>
<keyword evidence="1" id="KW-0812">Transmembrane</keyword>
<organism evidence="2 3">
    <name type="scientific">Absidia repens</name>
    <dbReference type="NCBI Taxonomy" id="90262"/>
    <lineage>
        <taxon>Eukaryota</taxon>
        <taxon>Fungi</taxon>
        <taxon>Fungi incertae sedis</taxon>
        <taxon>Mucoromycota</taxon>
        <taxon>Mucoromycotina</taxon>
        <taxon>Mucoromycetes</taxon>
        <taxon>Mucorales</taxon>
        <taxon>Cunninghamellaceae</taxon>
        <taxon>Absidia</taxon>
    </lineage>
</organism>
<comment type="caution">
    <text evidence="2">The sequence shown here is derived from an EMBL/GenBank/DDBJ whole genome shotgun (WGS) entry which is preliminary data.</text>
</comment>
<dbReference type="AlphaFoldDB" id="A0A1X2I9L1"/>
<evidence type="ECO:0000256" key="1">
    <source>
        <dbReference type="SAM" id="Phobius"/>
    </source>
</evidence>
<keyword evidence="1" id="KW-0472">Membrane</keyword>
<reference evidence="2 3" key="1">
    <citation type="submission" date="2016-07" db="EMBL/GenBank/DDBJ databases">
        <title>Pervasive Adenine N6-methylation of Active Genes in Fungi.</title>
        <authorList>
            <consortium name="DOE Joint Genome Institute"/>
            <person name="Mondo S.J."/>
            <person name="Dannebaum R.O."/>
            <person name="Kuo R.C."/>
            <person name="Labutti K."/>
            <person name="Haridas S."/>
            <person name="Kuo A."/>
            <person name="Salamov A."/>
            <person name="Ahrendt S.R."/>
            <person name="Lipzen A."/>
            <person name="Sullivan W."/>
            <person name="Andreopoulos W.B."/>
            <person name="Clum A."/>
            <person name="Lindquist E."/>
            <person name="Daum C."/>
            <person name="Ramamoorthy G.K."/>
            <person name="Gryganskyi A."/>
            <person name="Culley D."/>
            <person name="Magnuson J.K."/>
            <person name="James T.Y."/>
            <person name="O'Malley M.A."/>
            <person name="Stajich J.E."/>
            <person name="Spatafora J.W."/>
            <person name="Visel A."/>
            <person name="Grigoriev I.V."/>
        </authorList>
    </citation>
    <scope>NUCLEOTIDE SEQUENCE [LARGE SCALE GENOMIC DNA]</scope>
    <source>
        <strain evidence="2 3">NRRL 1336</strain>
    </source>
</reference>
<evidence type="ECO:0000313" key="3">
    <source>
        <dbReference type="Proteomes" id="UP000193560"/>
    </source>
</evidence>
<gene>
    <name evidence="2" type="ORF">BCR42DRAFT_420386</name>
</gene>
<keyword evidence="1" id="KW-1133">Transmembrane helix</keyword>
<protein>
    <submittedName>
        <fullName evidence="2">Uncharacterized protein</fullName>
    </submittedName>
</protein>